<evidence type="ECO:0000313" key="3">
    <source>
        <dbReference type="Proteomes" id="UP000419144"/>
    </source>
</evidence>
<evidence type="ECO:0000313" key="2">
    <source>
        <dbReference type="EMBL" id="GET92329.1"/>
    </source>
</evidence>
<feature type="region of interest" description="Disordered" evidence="1">
    <location>
        <begin position="1163"/>
        <end position="1191"/>
    </location>
</feature>
<dbReference type="OrthoDB" id="264898at2759"/>
<dbReference type="VEuPathDB" id="TriTrypDB:LtaPh_3425500"/>
<dbReference type="Proteomes" id="UP000419144">
    <property type="component" value="Unassembled WGS sequence"/>
</dbReference>
<comment type="caution">
    <text evidence="2">The sequence shown here is derived from an EMBL/GenBank/DDBJ whole genome shotgun (WGS) entry which is preliminary data.</text>
</comment>
<feature type="region of interest" description="Disordered" evidence="1">
    <location>
        <begin position="1368"/>
        <end position="1417"/>
    </location>
</feature>
<accession>A0A640KXT9</accession>
<evidence type="ECO:0000256" key="1">
    <source>
        <dbReference type="SAM" id="MobiDB-lite"/>
    </source>
</evidence>
<feature type="compositionally biased region" description="Pro residues" evidence="1">
    <location>
        <begin position="1381"/>
        <end position="1391"/>
    </location>
</feature>
<feature type="compositionally biased region" description="Low complexity" evidence="1">
    <location>
        <begin position="1407"/>
        <end position="1417"/>
    </location>
</feature>
<gene>
    <name evidence="2" type="ORF">LtaPh_3425500</name>
</gene>
<feature type="region of interest" description="Disordered" evidence="1">
    <location>
        <begin position="1300"/>
        <end position="1346"/>
    </location>
</feature>
<feature type="compositionally biased region" description="Polar residues" evidence="1">
    <location>
        <begin position="1163"/>
        <end position="1175"/>
    </location>
</feature>
<protein>
    <submittedName>
        <fullName evidence="2">Uncharacterized protein</fullName>
    </submittedName>
</protein>
<feature type="compositionally biased region" description="Low complexity" evidence="1">
    <location>
        <begin position="1176"/>
        <end position="1190"/>
    </location>
</feature>
<organism evidence="2 3">
    <name type="scientific">Leishmania tarentolae</name>
    <name type="common">Sauroleishmania tarentolae</name>
    <dbReference type="NCBI Taxonomy" id="5689"/>
    <lineage>
        <taxon>Eukaryota</taxon>
        <taxon>Discoba</taxon>
        <taxon>Euglenozoa</taxon>
        <taxon>Kinetoplastea</taxon>
        <taxon>Metakinetoplastina</taxon>
        <taxon>Trypanosomatida</taxon>
        <taxon>Trypanosomatidae</taxon>
        <taxon>Leishmaniinae</taxon>
        <taxon>Leishmania</taxon>
        <taxon>lizard Leishmania</taxon>
    </lineage>
</organism>
<sequence length="1460" mass="157083">MRCVSSLCLTCLRHRMFPTRVRFFEASQRRNFWWSRALEKLDGAKRTPDAPMRASLLPDAVIDACVPRRPASHVAFGADTLLPPDTFASLLLRIPSAPMWLGECGKETNAQRRSPPGGGLTITNVAGEASQPQAYCTIGTLYDALVDGQSRSLISPPSLEVFFVRLASFAPLFLRLTPASHACSGAHQDSAGTLVEYCAGMTTALNGTLHPFMRRLIREVRVSWQPWLSSLKIARAIAAATGVDGDTADKCDARELPLQSFMRNFIEPSLGRLRCLSSEGGRVSRREGKCHHACMSQYAATDEKAWQPLLEHVPPFFVATVRVQASLRRAFSDDKALRLLDTWTSQRHFHMTSPVDTVSDDGCGNRPRLHGEGSRCHGPYVEVSPCGTAIRAPSSEQCLQAGCPSWLIYNPQYAPTTLYEKYALLHADHDSGPGLMHAALALVCAVVPSTLQPLSVVRQIFSNHQQQQCSIHQREQRYLGETIEAADEPDSAPAAARRVCASLFPCLEALLDHPQLAFAVQVIDKSTGSVCVRFPAPNATGGMAADLSTRLQEFRVHLHPSFSHAQRGRADVALSLLEKVRHMSVPAAVPKPQHRHVVPFDISHVWTVRFHDARDGVLTDSLSALLQLLEKQSATMLAGGSALDAGNFAFVGVSEVLGLTEESPTRWDALTTVHEPRYPQESPRIVLLLTVVSNGSSSMDVVAVDGRQLCLQMWTMTSDATITAADEEQAEATKEGLLPFVARVLSSSSVVKVVRSSVFADGSVCFAHRLLQRDPSAVRGLLDSLCSEALTSVCSLEHIVHYVGYPIDDAMSLTLTSEADLLLASTILARYGSAIDTTTTWEKSSTDGEAGGSAPEQSTRACAINEAATISLAASLLLQHHAQEHLLHILENADHKDSSESATKSTLGLTLSCALHRWARKPTLARQHGLTLRLKRFQWWLAHATSGKMDGLSACSWVSSDTEARYLSMTSAARKRCLGDPEMSLRELACRFGPEPLPSPYWVRGMQTAHVPKATSAFGDTGLAMVKENEGGIVKAMQSDSEKGSSLPFSAEGSAVDEHVDTDALIHDALVQDAAAVLQNVTRHASHTNVADSDSSTRTLLHDHTGLPLCKVEASEDTACTPPSLSSCSPRSAASATPSACFPAEEDALKSYLSTLFDDLPTKPTSSTSLQTPNLATESSASTSSAPRSAKVITGAEHVEVSNVVPSLQLSTTASGGADLCDEHLLAAHPSHTAACGSRYSGRDDPSTTTVPVSITCALPMGFLYGPPPLITSSKSSTTPRLASTKRGAYKLSHAVNFPLPPGLHATHEGPREGLPLPPNQPTSTMGPPKSASSSPNPPLTVPTTCYSPSHDANFAPLARFDRFAAWKQPATRTSNQQAPSPCPPPQPPLSSPCAMSSTCEKDSAKPPRSASVSSVVPTRRSLEALFSFEPTEAERLRLGSLLIDILRGTIKQPPSSRRQ</sequence>
<keyword evidence="3" id="KW-1185">Reference proteome</keyword>
<proteinExistence type="predicted"/>
<reference evidence="2" key="1">
    <citation type="submission" date="2019-11" db="EMBL/GenBank/DDBJ databases">
        <title>Leishmania tarentolae CDS.</title>
        <authorList>
            <person name="Goto Y."/>
            <person name="Yamagishi J."/>
        </authorList>
    </citation>
    <scope>NUCLEOTIDE SEQUENCE [LARGE SCALE GENOMIC DNA]</scope>
    <source>
        <strain evidence="2">Parrot Tar II</strain>
    </source>
</reference>
<name>A0A640KXT9_LEITA</name>
<dbReference type="EMBL" id="BLBS01000054">
    <property type="protein sequence ID" value="GET92329.1"/>
    <property type="molecule type" value="Genomic_DNA"/>
</dbReference>